<evidence type="ECO:0008006" key="5">
    <source>
        <dbReference type="Google" id="ProtNLM"/>
    </source>
</evidence>
<feature type="region of interest" description="Disordered" evidence="1">
    <location>
        <begin position="539"/>
        <end position="586"/>
    </location>
</feature>
<feature type="compositionally biased region" description="Basic and acidic residues" evidence="1">
    <location>
        <begin position="569"/>
        <end position="580"/>
    </location>
</feature>
<evidence type="ECO:0000313" key="3">
    <source>
        <dbReference type="EnsemblMetazoa" id="CapteP204743"/>
    </source>
</evidence>
<dbReference type="PANTHER" id="PTHR47824">
    <property type="entry name" value="UBIQUITIN-LIKE DOMAIN-CONTAINING PROTEIN"/>
    <property type="match status" value="1"/>
</dbReference>
<proteinExistence type="predicted"/>
<dbReference type="Proteomes" id="UP000014760">
    <property type="component" value="Unassembled WGS sequence"/>
</dbReference>
<dbReference type="AlphaFoldDB" id="R7V149"/>
<dbReference type="STRING" id="283909.R7V149"/>
<dbReference type="EMBL" id="AMQN01000832">
    <property type="status" value="NOT_ANNOTATED_CDS"/>
    <property type="molecule type" value="Genomic_DNA"/>
</dbReference>
<dbReference type="EMBL" id="KB296161">
    <property type="protein sequence ID" value="ELU12197.1"/>
    <property type="molecule type" value="Genomic_DNA"/>
</dbReference>
<reference evidence="2 4" key="2">
    <citation type="journal article" date="2013" name="Nature">
        <title>Insights into bilaterian evolution from three spiralian genomes.</title>
        <authorList>
            <person name="Simakov O."/>
            <person name="Marletaz F."/>
            <person name="Cho S.J."/>
            <person name="Edsinger-Gonzales E."/>
            <person name="Havlak P."/>
            <person name="Hellsten U."/>
            <person name="Kuo D.H."/>
            <person name="Larsson T."/>
            <person name="Lv J."/>
            <person name="Arendt D."/>
            <person name="Savage R."/>
            <person name="Osoegawa K."/>
            <person name="de Jong P."/>
            <person name="Grimwood J."/>
            <person name="Chapman J.A."/>
            <person name="Shapiro H."/>
            <person name="Aerts A."/>
            <person name="Otillar R.P."/>
            <person name="Terry A.Y."/>
            <person name="Boore J.L."/>
            <person name="Grigoriev I.V."/>
            <person name="Lindberg D.R."/>
            <person name="Seaver E.C."/>
            <person name="Weisblat D.A."/>
            <person name="Putnam N.H."/>
            <person name="Rokhsar D.S."/>
        </authorList>
    </citation>
    <scope>NUCLEOTIDE SEQUENCE</scope>
    <source>
        <strain evidence="2 4">I ESC-2004</strain>
    </source>
</reference>
<dbReference type="OMA" id="GMRIAIF"/>
<feature type="compositionally biased region" description="Basic and acidic residues" evidence="1">
    <location>
        <begin position="444"/>
        <end position="465"/>
    </location>
</feature>
<feature type="region of interest" description="Disordered" evidence="1">
    <location>
        <begin position="442"/>
        <end position="465"/>
    </location>
</feature>
<organism evidence="2">
    <name type="scientific">Capitella teleta</name>
    <name type="common">Polychaete worm</name>
    <dbReference type="NCBI Taxonomy" id="283909"/>
    <lineage>
        <taxon>Eukaryota</taxon>
        <taxon>Metazoa</taxon>
        <taxon>Spiralia</taxon>
        <taxon>Lophotrochozoa</taxon>
        <taxon>Annelida</taxon>
        <taxon>Polychaeta</taxon>
        <taxon>Sedentaria</taxon>
        <taxon>Scolecida</taxon>
        <taxon>Capitellidae</taxon>
        <taxon>Capitella</taxon>
    </lineage>
</organism>
<feature type="region of interest" description="Disordered" evidence="1">
    <location>
        <begin position="350"/>
        <end position="395"/>
    </location>
</feature>
<evidence type="ECO:0000313" key="4">
    <source>
        <dbReference type="Proteomes" id="UP000014760"/>
    </source>
</evidence>
<dbReference type="HOGENOM" id="CLU_400233_0_0_1"/>
<name>R7V149_CAPTE</name>
<dbReference type="OrthoDB" id="6080783at2759"/>
<protein>
    <recommendedName>
        <fullName evidence="5">VWFA domain-containing protein</fullName>
    </recommendedName>
</protein>
<accession>R7V149</accession>
<feature type="compositionally biased region" description="Basic and acidic residues" evidence="1">
    <location>
        <begin position="377"/>
        <end position="393"/>
    </location>
</feature>
<dbReference type="Gene3D" id="3.40.50.410">
    <property type="entry name" value="von Willebrand factor, type A domain"/>
    <property type="match status" value="1"/>
</dbReference>
<dbReference type="InterPro" id="IPR036465">
    <property type="entry name" value="vWFA_dom_sf"/>
</dbReference>
<evidence type="ECO:0000313" key="2">
    <source>
        <dbReference type="EMBL" id="ELU12197.1"/>
    </source>
</evidence>
<reference evidence="4" key="1">
    <citation type="submission" date="2012-12" db="EMBL/GenBank/DDBJ databases">
        <authorList>
            <person name="Hellsten U."/>
            <person name="Grimwood J."/>
            <person name="Chapman J.A."/>
            <person name="Shapiro H."/>
            <person name="Aerts A."/>
            <person name="Otillar R.P."/>
            <person name="Terry A.Y."/>
            <person name="Boore J.L."/>
            <person name="Simakov O."/>
            <person name="Marletaz F."/>
            <person name="Cho S.-J."/>
            <person name="Edsinger-Gonzales E."/>
            <person name="Havlak P."/>
            <person name="Kuo D.-H."/>
            <person name="Larsson T."/>
            <person name="Lv J."/>
            <person name="Arendt D."/>
            <person name="Savage R."/>
            <person name="Osoegawa K."/>
            <person name="de Jong P."/>
            <person name="Lindberg D.R."/>
            <person name="Seaver E.C."/>
            <person name="Weisblat D.A."/>
            <person name="Putnam N.H."/>
            <person name="Grigoriev I.V."/>
            <person name="Rokhsar D.S."/>
        </authorList>
    </citation>
    <scope>NUCLEOTIDE SEQUENCE</scope>
    <source>
        <strain evidence="4">I ESC-2004</strain>
    </source>
</reference>
<keyword evidence="4" id="KW-1185">Reference proteome</keyword>
<gene>
    <name evidence="2" type="ORF">CAPTEDRAFT_204743</name>
</gene>
<dbReference type="SUPFAM" id="SSF53300">
    <property type="entry name" value="vWA-like"/>
    <property type="match status" value="1"/>
</dbReference>
<feature type="compositionally biased region" description="Basic and acidic residues" evidence="1">
    <location>
        <begin position="350"/>
        <end position="367"/>
    </location>
</feature>
<reference evidence="3" key="3">
    <citation type="submission" date="2015-06" db="UniProtKB">
        <authorList>
            <consortium name="EnsemblMetazoa"/>
        </authorList>
    </citation>
    <scope>IDENTIFICATION</scope>
</reference>
<evidence type="ECO:0000256" key="1">
    <source>
        <dbReference type="SAM" id="MobiDB-lite"/>
    </source>
</evidence>
<sequence>MDLSSKCKSLFVIHSCTLRDFMNDHRLEISAGNAFYQLNRPVTVEGFRKIIARKKSSVTFLEKDSFLAAINVANSDSITLKEVHLADFDVFVQSTSYTQLLNGGTEFLYWEEQEAEAEEAAAMDVNENGCVPSAHPSPVKVPTRSVGPPGTTAHEVVICFDTTGSMGACIKEVCKHAPDVFQHLFNDYPDLRIAPFAHGDYIDRFKYVTTFTDFTKDAWTIKDWMDGVETTYGGDWEECYELALHELSWTSETKRSLVMIGDAIPHEPHLSEAKLDWQAELDALVNDLGVRVYAVQHGSNNLAKEFWHSLAHRSGGKHLILKDFTDATDMLVGICHREYGIDNLKKTEGVEKKSGEEQNGKVTEKRVGAKKTAVAAKEGEKKTGKKKVEDRKTGTQVKKTVKKSVVKNVDESKKKKLDEKNKKIIAAKKIADQKRKLLDKKKKMAENKKLAEQKKKAAEKAKKMAEKAKKIAENAKKLAAAKKLAEQKKKVAERAKKLTESKKSVKGLQKAKIPAKKTAVKKTETKAKNLTTKKAVALKKPAAKVAKPVVKTSMSKRRAAQSASCAWEMLKKSPKSDKTAIKKSKK</sequence>
<dbReference type="EnsemblMetazoa" id="CapteT204743">
    <property type="protein sequence ID" value="CapteP204743"/>
    <property type="gene ID" value="CapteG204743"/>
</dbReference>
<dbReference type="PANTHER" id="PTHR47824:SF3">
    <property type="entry name" value="UBIQUITIN-LIKE DOMAIN-CONTAINING PROTEIN"/>
    <property type="match status" value="1"/>
</dbReference>
<dbReference type="EMBL" id="AMQN01000833">
    <property type="status" value="NOT_ANNOTATED_CDS"/>
    <property type="molecule type" value="Genomic_DNA"/>
</dbReference>
<feature type="compositionally biased region" description="Low complexity" evidence="1">
    <location>
        <begin position="539"/>
        <end position="552"/>
    </location>
</feature>